<name>A0A438K5G6_VITVI</name>
<proteinExistence type="predicted"/>
<protein>
    <submittedName>
        <fullName evidence="1">Uncharacterized protein</fullName>
    </submittedName>
</protein>
<accession>A0A438K5G6</accession>
<organism evidence="1 2">
    <name type="scientific">Vitis vinifera</name>
    <name type="common">Grape</name>
    <dbReference type="NCBI Taxonomy" id="29760"/>
    <lineage>
        <taxon>Eukaryota</taxon>
        <taxon>Viridiplantae</taxon>
        <taxon>Streptophyta</taxon>
        <taxon>Embryophyta</taxon>
        <taxon>Tracheophyta</taxon>
        <taxon>Spermatophyta</taxon>
        <taxon>Magnoliopsida</taxon>
        <taxon>eudicotyledons</taxon>
        <taxon>Gunneridae</taxon>
        <taxon>Pentapetalae</taxon>
        <taxon>rosids</taxon>
        <taxon>Vitales</taxon>
        <taxon>Vitaceae</taxon>
        <taxon>Viteae</taxon>
        <taxon>Vitis</taxon>
    </lineage>
</organism>
<dbReference type="Proteomes" id="UP000288805">
    <property type="component" value="Unassembled WGS sequence"/>
</dbReference>
<sequence length="95" mass="10646">MNKSKPSPVGKVPNVEELALMMGCRVGNVCQLLELAFVGSFQDINHLGCARGEVFQKRQWLSRGGRGRLILCNPCFLRHFQVASKATCVRKEQQE</sequence>
<gene>
    <name evidence="1" type="ORF">CK203_005866</name>
</gene>
<dbReference type="EMBL" id="QGNW01000015">
    <property type="protein sequence ID" value="RVX16435.1"/>
    <property type="molecule type" value="Genomic_DNA"/>
</dbReference>
<evidence type="ECO:0000313" key="1">
    <source>
        <dbReference type="EMBL" id="RVX16435.1"/>
    </source>
</evidence>
<reference evidence="1 2" key="1">
    <citation type="journal article" date="2018" name="PLoS Genet.">
        <title>Population sequencing reveals clonal diversity and ancestral inbreeding in the grapevine cultivar Chardonnay.</title>
        <authorList>
            <person name="Roach M.J."/>
            <person name="Johnson D.L."/>
            <person name="Bohlmann J."/>
            <person name="van Vuuren H.J."/>
            <person name="Jones S.J."/>
            <person name="Pretorius I.S."/>
            <person name="Schmidt S.A."/>
            <person name="Borneman A.R."/>
        </authorList>
    </citation>
    <scope>NUCLEOTIDE SEQUENCE [LARGE SCALE GENOMIC DNA]</scope>
    <source>
        <strain evidence="2">cv. Chardonnay</strain>
        <tissue evidence="1">Leaf</tissue>
    </source>
</reference>
<dbReference type="AlphaFoldDB" id="A0A438K5G6"/>
<comment type="caution">
    <text evidence="1">The sequence shown here is derived from an EMBL/GenBank/DDBJ whole genome shotgun (WGS) entry which is preliminary data.</text>
</comment>
<evidence type="ECO:0000313" key="2">
    <source>
        <dbReference type="Proteomes" id="UP000288805"/>
    </source>
</evidence>